<dbReference type="PANTHER" id="PTHR30055">
    <property type="entry name" value="HTH-TYPE TRANSCRIPTIONAL REGULATOR RUTR"/>
    <property type="match status" value="1"/>
</dbReference>
<evidence type="ECO:0000259" key="5">
    <source>
        <dbReference type="PROSITE" id="PS50977"/>
    </source>
</evidence>
<dbReference type="EMBL" id="CP021354">
    <property type="protein sequence ID" value="AWK75143.1"/>
    <property type="molecule type" value="Genomic_DNA"/>
</dbReference>
<keyword evidence="2 4" id="KW-0238">DNA-binding</keyword>
<dbReference type="Gene3D" id="1.10.357.10">
    <property type="entry name" value="Tetracycline Repressor, domain 2"/>
    <property type="match status" value="1"/>
</dbReference>
<reference evidence="6 7" key="1">
    <citation type="submission" date="2017-05" db="EMBL/GenBank/DDBJ databases">
        <title>Isolation of Rhodococcus sp. S2-17 biodegrading of BP-3.</title>
        <authorList>
            <person name="Lee Y."/>
            <person name="Kim K.H."/>
            <person name="Chun B.H."/>
            <person name="Jung H.S."/>
            <person name="Jeon C.O."/>
        </authorList>
    </citation>
    <scope>NUCLEOTIDE SEQUENCE [LARGE SCALE GENOMIC DNA]</scope>
    <source>
        <strain evidence="6 7">S2-17</strain>
    </source>
</reference>
<gene>
    <name evidence="6" type="ORF">CBI38_29910</name>
</gene>
<evidence type="ECO:0000313" key="7">
    <source>
        <dbReference type="Proteomes" id="UP000245711"/>
    </source>
</evidence>
<dbReference type="Pfam" id="PF00440">
    <property type="entry name" value="TetR_N"/>
    <property type="match status" value="1"/>
</dbReference>
<evidence type="ECO:0000256" key="1">
    <source>
        <dbReference type="ARBA" id="ARBA00023015"/>
    </source>
</evidence>
<protein>
    <submittedName>
        <fullName evidence="6">TetR family transcriptional regulator</fullName>
    </submittedName>
</protein>
<dbReference type="InterPro" id="IPR009057">
    <property type="entry name" value="Homeodomain-like_sf"/>
</dbReference>
<dbReference type="RefSeq" id="WP_109334657.1">
    <property type="nucleotide sequence ID" value="NZ_CP021354.1"/>
</dbReference>
<feature type="domain" description="HTH tetR-type" evidence="5">
    <location>
        <begin position="11"/>
        <end position="71"/>
    </location>
</feature>
<evidence type="ECO:0000256" key="2">
    <source>
        <dbReference type="ARBA" id="ARBA00023125"/>
    </source>
</evidence>
<dbReference type="AlphaFoldDB" id="A0A2S2C2U1"/>
<dbReference type="Proteomes" id="UP000245711">
    <property type="component" value="Chromosome"/>
</dbReference>
<keyword evidence="7" id="KW-1185">Reference proteome</keyword>
<dbReference type="KEGG" id="roz:CBI38_29910"/>
<dbReference type="PANTHER" id="PTHR30055:SF209">
    <property type="entry name" value="POSSIBLE TRANSCRIPTIONAL REGULATORY PROTEIN (PROBABLY TETR-FAMILY)"/>
    <property type="match status" value="1"/>
</dbReference>
<dbReference type="InterPro" id="IPR050109">
    <property type="entry name" value="HTH-type_TetR-like_transc_reg"/>
</dbReference>
<evidence type="ECO:0000256" key="4">
    <source>
        <dbReference type="PROSITE-ProRule" id="PRU00335"/>
    </source>
</evidence>
<dbReference type="InterPro" id="IPR001647">
    <property type="entry name" value="HTH_TetR"/>
</dbReference>
<keyword evidence="3" id="KW-0804">Transcription</keyword>
<dbReference type="Pfam" id="PF13305">
    <property type="entry name" value="TetR_C_33"/>
    <property type="match status" value="1"/>
</dbReference>
<dbReference type="GO" id="GO:0003700">
    <property type="term" value="F:DNA-binding transcription factor activity"/>
    <property type="evidence" value="ECO:0007669"/>
    <property type="project" value="TreeGrafter"/>
</dbReference>
<dbReference type="PROSITE" id="PS50977">
    <property type="entry name" value="HTH_TETR_2"/>
    <property type="match status" value="1"/>
</dbReference>
<accession>A0A2S2C2U1</accession>
<dbReference type="InterPro" id="IPR036271">
    <property type="entry name" value="Tet_transcr_reg_TetR-rel_C_sf"/>
</dbReference>
<feature type="DNA-binding region" description="H-T-H motif" evidence="4">
    <location>
        <begin position="34"/>
        <end position="53"/>
    </location>
</feature>
<dbReference type="SUPFAM" id="SSF48498">
    <property type="entry name" value="Tetracyclin repressor-like, C-terminal domain"/>
    <property type="match status" value="1"/>
</dbReference>
<sequence length="241" mass="25640">MGETSSVPVPGSVPERLVLATVGLLAEQGPSAIKARTVASAAGLSTMVVYHHFGGIPELVRAVADHGFTELGTAFSRVPETEDPVVDLFALALACRRLARENPHLYDLMFGLSIRATYRPLESDVRLSGHSLAFREAYARVIHACARLVSSGRVEPHAPEVVAAQLWSYVHGFITLELGEHFAEFDDAVLQVMLPMGVNFAVGFGDTRELAQASHERALSLYGSAEPAGSSTGESEVASGA</sequence>
<organism evidence="6 7">
    <name type="scientific">Rhodococcus oxybenzonivorans</name>
    <dbReference type="NCBI Taxonomy" id="1990687"/>
    <lineage>
        <taxon>Bacteria</taxon>
        <taxon>Bacillati</taxon>
        <taxon>Actinomycetota</taxon>
        <taxon>Actinomycetes</taxon>
        <taxon>Mycobacteriales</taxon>
        <taxon>Nocardiaceae</taxon>
        <taxon>Rhodococcus</taxon>
    </lineage>
</organism>
<dbReference type="OrthoDB" id="4709966at2"/>
<proteinExistence type="predicted"/>
<dbReference type="GO" id="GO:0000976">
    <property type="term" value="F:transcription cis-regulatory region binding"/>
    <property type="evidence" value="ECO:0007669"/>
    <property type="project" value="TreeGrafter"/>
</dbReference>
<evidence type="ECO:0000256" key="3">
    <source>
        <dbReference type="ARBA" id="ARBA00023163"/>
    </source>
</evidence>
<evidence type="ECO:0000313" key="6">
    <source>
        <dbReference type="EMBL" id="AWK75143.1"/>
    </source>
</evidence>
<dbReference type="SUPFAM" id="SSF46689">
    <property type="entry name" value="Homeodomain-like"/>
    <property type="match status" value="1"/>
</dbReference>
<dbReference type="InterPro" id="IPR025996">
    <property type="entry name" value="MT1864/Rv1816-like_C"/>
</dbReference>
<name>A0A2S2C2U1_9NOCA</name>
<keyword evidence="1" id="KW-0805">Transcription regulation</keyword>